<feature type="binding site" evidence="18">
    <location>
        <position position="115"/>
    </location>
    <ligand>
        <name>Ca(2+)</name>
        <dbReference type="ChEBI" id="CHEBI:29108"/>
        <label>1</label>
    </ligand>
</feature>
<comment type="function">
    <text evidence="2">Removal of H(2)O(2), oxidation of toxic reductants, biosynthesis and degradation of lignin, suberization, auxin catabolism, response to environmental stresses such as wounding, pathogen attack and oxidative stress. These functions might be dependent on each isozyme/isoform in each plant tissue.</text>
</comment>
<dbReference type="Gene3D" id="1.10.420.10">
    <property type="entry name" value="Peroxidase, domain 2"/>
    <property type="match status" value="1"/>
</dbReference>
<protein>
    <recommendedName>
        <fullName evidence="4 21">Peroxidase</fullName>
        <ecNumber evidence="4 21">1.11.1.7</ecNumber>
    </recommendedName>
</protein>
<accession>A0A4Y7JPQ0</accession>
<comment type="cofactor">
    <cofactor evidence="18 21">
        <name>heme b</name>
        <dbReference type="ChEBI" id="CHEBI:60344"/>
    </cofactor>
    <text evidence="18 21">Binds 1 heme b (iron(II)-protoporphyrin IX) group per subunit.</text>
</comment>
<evidence type="ECO:0000256" key="5">
    <source>
        <dbReference type="ARBA" id="ARBA00022525"/>
    </source>
</evidence>
<evidence type="ECO:0000256" key="19">
    <source>
        <dbReference type="PIRSR" id="PIRSR600823-4"/>
    </source>
</evidence>
<comment type="subcellular location">
    <subcellularLocation>
        <location evidence="3 21">Secreted</location>
    </subcellularLocation>
</comment>
<dbReference type="Pfam" id="PF00141">
    <property type="entry name" value="peroxidase"/>
    <property type="match status" value="1"/>
</dbReference>
<evidence type="ECO:0000256" key="7">
    <source>
        <dbReference type="ARBA" id="ARBA00022617"/>
    </source>
</evidence>
<comment type="similarity">
    <text evidence="21">Belongs to the peroxidase family. Classical plant (class III) peroxidase subfamily.</text>
</comment>
<feature type="binding site" evidence="17">
    <location>
        <position position="189"/>
    </location>
    <ligand>
        <name>substrate</name>
    </ligand>
</feature>
<dbReference type="GO" id="GO:0005576">
    <property type="term" value="C:extracellular region"/>
    <property type="evidence" value="ECO:0007669"/>
    <property type="project" value="UniProtKB-SubCell"/>
</dbReference>
<dbReference type="InterPro" id="IPR000823">
    <property type="entry name" value="Peroxidase_pln"/>
</dbReference>
<evidence type="ECO:0000256" key="20">
    <source>
        <dbReference type="PIRSR" id="PIRSR600823-5"/>
    </source>
</evidence>
<reference evidence="23 24" key="1">
    <citation type="journal article" date="2018" name="Science">
        <title>The opium poppy genome and morphinan production.</title>
        <authorList>
            <person name="Guo L."/>
            <person name="Winzer T."/>
            <person name="Yang X."/>
            <person name="Li Y."/>
            <person name="Ning Z."/>
            <person name="He Z."/>
            <person name="Teodor R."/>
            <person name="Lu Y."/>
            <person name="Bowser T.A."/>
            <person name="Graham I.A."/>
            <person name="Ye K."/>
        </authorList>
    </citation>
    <scope>NUCLEOTIDE SEQUENCE [LARGE SCALE GENOMIC DNA]</scope>
    <source>
        <strain evidence="24">cv. HN1</strain>
        <tissue evidence="23">Leaves</tissue>
    </source>
</reference>
<evidence type="ECO:0000256" key="1">
    <source>
        <dbReference type="ARBA" id="ARBA00000189"/>
    </source>
</evidence>
<feature type="binding site" evidence="18">
    <location>
        <position position="272"/>
    </location>
    <ligand>
        <name>Ca(2+)</name>
        <dbReference type="ChEBI" id="CHEBI:29108"/>
        <label>2</label>
    </ligand>
</feature>
<feature type="disulfide bond" evidence="20">
    <location>
        <begin position="63"/>
        <end position="141"/>
    </location>
</feature>
<dbReference type="InterPro" id="IPR019794">
    <property type="entry name" value="Peroxidases_AS"/>
</dbReference>
<evidence type="ECO:0000256" key="8">
    <source>
        <dbReference type="ARBA" id="ARBA00022723"/>
    </source>
</evidence>
<feature type="binding site" description="axial binding residue" evidence="18">
    <location>
        <position position="219"/>
    </location>
    <ligand>
        <name>heme b</name>
        <dbReference type="ChEBI" id="CHEBI:60344"/>
    </ligand>
    <ligandPart>
        <name>Fe</name>
        <dbReference type="ChEBI" id="CHEBI:18248"/>
    </ligandPart>
</feature>
<evidence type="ECO:0000256" key="9">
    <source>
        <dbReference type="ARBA" id="ARBA00022729"/>
    </source>
</evidence>
<dbReference type="GO" id="GO:0020037">
    <property type="term" value="F:heme binding"/>
    <property type="evidence" value="ECO:0007669"/>
    <property type="project" value="UniProtKB-UniRule"/>
</dbReference>
<dbReference type="AlphaFoldDB" id="A0A4Y7JPQ0"/>
<evidence type="ECO:0000256" key="2">
    <source>
        <dbReference type="ARBA" id="ARBA00002322"/>
    </source>
</evidence>
<keyword evidence="14" id="KW-0325">Glycoprotein</keyword>
<feature type="binding site" evidence="18">
    <location>
        <position position="220"/>
    </location>
    <ligand>
        <name>Ca(2+)</name>
        <dbReference type="ChEBI" id="CHEBI:29108"/>
        <label>2</label>
    </ligand>
</feature>
<keyword evidence="8 18" id="KW-0479">Metal-binding</keyword>
<feature type="binding site" evidence="18">
    <location>
        <position position="282"/>
    </location>
    <ligand>
        <name>Ca(2+)</name>
        <dbReference type="ChEBI" id="CHEBI:29108"/>
        <label>2</label>
    </ligand>
</feature>
<evidence type="ECO:0000259" key="22">
    <source>
        <dbReference type="PROSITE" id="PS50873"/>
    </source>
</evidence>
<evidence type="ECO:0000256" key="17">
    <source>
        <dbReference type="PIRSR" id="PIRSR600823-2"/>
    </source>
</evidence>
<dbReference type="GO" id="GO:0042744">
    <property type="term" value="P:hydrogen peroxide catabolic process"/>
    <property type="evidence" value="ECO:0007669"/>
    <property type="project" value="UniProtKB-KW"/>
</dbReference>
<dbReference type="PROSITE" id="PS00436">
    <property type="entry name" value="PEROXIDASE_2"/>
    <property type="match status" value="1"/>
</dbReference>
<feature type="binding site" evidence="18">
    <location>
        <position position="104"/>
    </location>
    <ligand>
        <name>Ca(2+)</name>
        <dbReference type="ChEBI" id="CHEBI:29108"/>
        <label>1</label>
    </ligand>
</feature>
<dbReference type="PROSITE" id="PS50873">
    <property type="entry name" value="PEROXIDASE_4"/>
    <property type="match status" value="1"/>
</dbReference>
<feature type="binding site" evidence="18">
    <location>
        <position position="106"/>
    </location>
    <ligand>
        <name>Ca(2+)</name>
        <dbReference type="ChEBI" id="CHEBI:29108"/>
        <label>1</label>
    </ligand>
</feature>
<dbReference type="PANTHER" id="PTHR31517:SF59">
    <property type="entry name" value="PEROXIDASE"/>
    <property type="match status" value="1"/>
</dbReference>
<keyword evidence="6 21" id="KW-0575">Peroxidase</keyword>
<keyword evidence="11 21" id="KW-0560">Oxidoreductase</keyword>
<dbReference type="InterPro" id="IPR002016">
    <property type="entry name" value="Haem_peroxidase"/>
</dbReference>
<feature type="binding site" evidence="18">
    <location>
        <position position="97"/>
    </location>
    <ligand>
        <name>Ca(2+)</name>
        <dbReference type="ChEBI" id="CHEBI:29108"/>
        <label>1</label>
    </ligand>
</feature>
<evidence type="ECO:0000256" key="12">
    <source>
        <dbReference type="ARBA" id="ARBA00023004"/>
    </source>
</evidence>
<sequence length="397" mass="43338">MRRYSKTLSFKLISISTRIQFSSVQFKVKMNKNVLAVVVGIVLLLNFEACYGQLQVGFYNGRCGNQDVESIVNSVVTERFTSDPSIVAALLRMQFHDCFVNGCDASLLLDGVSSEKTAGANLNVRGFDLIDDSKTAIEQTCPGIVSCSDIVIMATRDAVALSGGLGARYEVETGRRDGFVSQATDVNLPGPAISVSGAIDLFDRKGLTGADMLVLLGGHTVGTAHCNFFHDRLWNFQNTGFADPSMDPALVATLQFLCPQFTNDPSVVVDLDQNPSSSNIVDNSFYQQISFSRGILEIDQKLALDPSTTDAVTILANDGDRFLNLFVMDVDACKIRTHKVPDVDACKVTQRRKVEVKAGVEFDKVTGIRTHKSFHASVVQAAGYEKLSFDEKDVRNF</sequence>
<evidence type="ECO:0000256" key="13">
    <source>
        <dbReference type="ARBA" id="ARBA00023157"/>
    </source>
</evidence>
<dbReference type="SUPFAM" id="SSF48113">
    <property type="entry name" value="Heme-dependent peroxidases"/>
    <property type="match status" value="1"/>
</dbReference>
<organism evidence="23 24">
    <name type="scientific">Papaver somniferum</name>
    <name type="common">Opium poppy</name>
    <dbReference type="NCBI Taxonomy" id="3469"/>
    <lineage>
        <taxon>Eukaryota</taxon>
        <taxon>Viridiplantae</taxon>
        <taxon>Streptophyta</taxon>
        <taxon>Embryophyta</taxon>
        <taxon>Tracheophyta</taxon>
        <taxon>Spermatophyta</taxon>
        <taxon>Magnoliopsida</taxon>
        <taxon>Ranunculales</taxon>
        <taxon>Papaveraceae</taxon>
        <taxon>Papaveroideae</taxon>
        <taxon>Papaver</taxon>
    </lineage>
</organism>
<evidence type="ECO:0000256" key="16">
    <source>
        <dbReference type="PIRSR" id="PIRSR600823-1"/>
    </source>
</evidence>
<dbReference type="GO" id="GO:0046872">
    <property type="term" value="F:metal ion binding"/>
    <property type="evidence" value="ECO:0007669"/>
    <property type="project" value="UniProtKB-UniRule"/>
</dbReference>
<keyword evidence="10 18" id="KW-0106">Calcium</keyword>
<feature type="binding site" evidence="18">
    <location>
        <position position="102"/>
    </location>
    <ligand>
        <name>Ca(2+)</name>
        <dbReference type="ChEBI" id="CHEBI:29108"/>
        <label>1</label>
    </ligand>
</feature>
<evidence type="ECO:0000256" key="3">
    <source>
        <dbReference type="ARBA" id="ARBA00004613"/>
    </source>
</evidence>
<evidence type="ECO:0000256" key="21">
    <source>
        <dbReference type="RuleBase" id="RU362060"/>
    </source>
</evidence>
<comment type="cofactor">
    <cofactor evidence="18 21">
        <name>Ca(2+)</name>
        <dbReference type="ChEBI" id="CHEBI:29108"/>
    </cofactor>
    <text evidence="18 21">Binds 2 calcium ions per subunit.</text>
</comment>
<evidence type="ECO:0000256" key="11">
    <source>
        <dbReference type="ARBA" id="ARBA00023002"/>
    </source>
</evidence>
<dbReference type="PANTHER" id="PTHR31517">
    <property type="match status" value="1"/>
</dbReference>
<dbReference type="OMA" id="ACKIRTH"/>
<keyword evidence="9" id="KW-0732">Signal</keyword>
<gene>
    <name evidence="23" type="ORF">C5167_024296</name>
</gene>
<evidence type="ECO:0000256" key="4">
    <source>
        <dbReference type="ARBA" id="ARBA00012313"/>
    </source>
</evidence>
<evidence type="ECO:0000313" key="24">
    <source>
        <dbReference type="Proteomes" id="UP000316621"/>
    </source>
</evidence>
<evidence type="ECO:0000256" key="14">
    <source>
        <dbReference type="ARBA" id="ARBA00023180"/>
    </source>
</evidence>
<evidence type="ECO:0000256" key="15">
    <source>
        <dbReference type="ARBA" id="ARBA00023324"/>
    </source>
</evidence>
<feature type="disulfide bond" evidence="20">
    <location>
        <begin position="226"/>
        <end position="258"/>
    </location>
</feature>
<dbReference type="InterPro" id="IPR010255">
    <property type="entry name" value="Haem_peroxidase_sf"/>
</dbReference>
<keyword evidence="5 21" id="KW-0964">Secreted</keyword>
<feature type="site" description="Transition state stabilizer" evidence="19">
    <location>
        <position position="92"/>
    </location>
</feature>
<keyword evidence="12 18" id="KW-0408">Iron</keyword>
<feature type="disulfide bond" evidence="20">
    <location>
        <begin position="98"/>
        <end position="103"/>
    </location>
</feature>
<dbReference type="PRINTS" id="PR00458">
    <property type="entry name" value="PEROXIDASE"/>
</dbReference>
<evidence type="ECO:0000256" key="10">
    <source>
        <dbReference type="ARBA" id="ARBA00022837"/>
    </source>
</evidence>
<feature type="active site" description="Proton acceptor" evidence="16">
    <location>
        <position position="96"/>
    </location>
</feature>
<dbReference type="CDD" id="cd00693">
    <property type="entry name" value="secretory_peroxidase"/>
    <property type="match status" value="1"/>
</dbReference>
<dbReference type="GO" id="GO:0140825">
    <property type="term" value="F:lactoperoxidase activity"/>
    <property type="evidence" value="ECO:0007669"/>
    <property type="project" value="UniProtKB-EC"/>
</dbReference>
<evidence type="ECO:0000256" key="18">
    <source>
        <dbReference type="PIRSR" id="PIRSR600823-3"/>
    </source>
</evidence>
<dbReference type="FunFam" id="1.10.520.10:FF:000006">
    <property type="entry name" value="Peroxidase"/>
    <property type="match status" value="1"/>
</dbReference>
<evidence type="ECO:0000313" key="23">
    <source>
        <dbReference type="EMBL" id="RZC62536.1"/>
    </source>
</evidence>
<dbReference type="FunFam" id="1.10.420.10:FF:000007">
    <property type="entry name" value="Peroxidase"/>
    <property type="match status" value="1"/>
</dbReference>
<dbReference type="EC" id="1.11.1.7" evidence="4 21"/>
<dbReference type="EMBL" id="CM010719">
    <property type="protein sequence ID" value="RZC62536.1"/>
    <property type="molecule type" value="Genomic_DNA"/>
</dbReference>
<dbReference type="PRINTS" id="PR00461">
    <property type="entry name" value="PLPEROXIDASE"/>
</dbReference>
<keyword evidence="24" id="KW-1185">Reference proteome</keyword>
<name>A0A4Y7JPQ0_PAPSO</name>
<dbReference type="Gene3D" id="1.10.520.10">
    <property type="match status" value="1"/>
</dbReference>
<keyword evidence="7 21" id="KW-0349">Heme</keyword>
<dbReference type="Proteomes" id="UP000316621">
    <property type="component" value="Chromosome 5"/>
</dbReference>
<comment type="catalytic activity">
    <reaction evidence="1 21">
        <text>2 a phenolic donor + H2O2 = 2 a phenolic radical donor + 2 H2O</text>
        <dbReference type="Rhea" id="RHEA:56136"/>
        <dbReference type="ChEBI" id="CHEBI:15377"/>
        <dbReference type="ChEBI" id="CHEBI:16240"/>
        <dbReference type="ChEBI" id="CHEBI:139520"/>
        <dbReference type="ChEBI" id="CHEBI:139521"/>
        <dbReference type="EC" id="1.11.1.7"/>
    </reaction>
</comment>
<feature type="domain" description="Plant heme peroxidase family profile" evidence="22">
    <location>
        <begin position="53"/>
        <end position="327"/>
    </location>
</feature>
<feature type="binding site" evidence="18">
    <location>
        <position position="100"/>
    </location>
    <ligand>
        <name>Ca(2+)</name>
        <dbReference type="ChEBI" id="CHEBI:29108"/>
        <label>1</label>
    </ligand>
</feature>
<dbReference type="InterPro" id="IPR033905">
    <property type="entry name" value="Secretory_peroxidase"/>
</dbReference>
<evidence type="ECO:0000256" key="6">
    <source>
        <dbReference type="ARBA" id="ARBA00022559"/>
    </source>
</evidence>
<keyword evidence="15 21" id="KW-0376">Hydrogen peroxide</keyword>
<keyword evidence="13 20" id="KW-1015">Disulfide bond</keyword>
<dbReference type="Gramene" id="RZC62536">
    <property type="protein sequence ID" value="RZC62536"/>
    <property type="gene ID" value="C5167_024296"/>
</dbReference>
<dbReference type="STRING" id="3469.A0A4Y7JPQ0"/>
<proteinExistence type="inferred from homology"/>
<dbReference type="GO" id="GO:0006979">
    <property type="term" value="P:response to oxidative stress"/>
    <property type="evidence" value="ECO:0007669"/>
    <property type="project" value="UniProtKB-UniRule"/>
</dbReference>